<reference evidence="2" key="2">
    <citation type="journal article" date="2023" name="Science">
        <title>Genomic signatures of disease resistance in endangered staghorn corals.</title>
        <authorList>
            <person name="Vollmer S.V."/>
            <person name="Selwyn J.D."/>
            <person name="Despard B.A."/>
            <person name="Roesel C.L."/>
        </authorList>
    </citation>
    <scope>NUCLEOTIDE SEQUENCE</scope>
    <source>
        <strain evidence="2">K2</strain>
    </source>
</reference>
<dbReference type="PANTHER" id="PTHR46579">
    <property type="entry name" value="F5/8 TYPE C DOMAIN-CONTAINING PROTEIN-RELATED"/>
    <property type="match status" value="1"/>
</dbReference>
<dbReference type="Proteomes" id="UP001249851">
    <property type="component" value="Unassembled WGS sequence"/>
</dbReference>
<organism evidence="2 3">
    <name type="scientific">Acropora cervicornis</name>
    <name type="common">Staghorn coral</name>
    <dbReference type="NCBI Taxonomy" id="6130"/>
    <lineage>
        <taxon>Eukaryota</taxon>
        <taxon>Metazoa</taxon>
        <taxon>Cnidaria</taxon>
        <taxon>Anthozoa</taxon>
        <taxon>Hexacorallia</taxon>
        <taxon>Scleractinia</taxon>
        <taxon>Astrocoeniina</taxon>
        <taxon>Acroporidae</taxon>
        <taxon>Acropora</taxon>
    </lineage>
</organism>
<dbReference type="AlphaFoldDB" id="A0AAD9VE91"/>
<name>A0AAD9VE91_ACRCE</name>
<gene>
    <name evidence="2" type="ORF">P5673_004495</name>
</gene>
<dbReference type="PANTHER" id="PTHR46579:SF1">
    <property type="entry name" value="F5_8 TYPE C DOMAIN-CONTAINING PROTEIN"/>
    <property type="match status" value="1"/>
</dbReference>
<evidence type="ECO:0000313" key="2">
    <source>
        <dbReference type="EMBL" id="KAK2570797.1"/>
    </source>
</evidence>
<sequence>MAGESPRRKRGRYKLWALDANVPIPQTTKWRLNFQQSASTTIEENHDPCSYDIQTQNNPSSLFYEDNPCWSDKDDSESRCVDNVETCCTHANESDSDENVDQLYISLDVESDADGSSSEEENSSYESDSEPENDTETRACREGDTIGLFEEDNSLLYPNSEVSKLAAHVLVNLFVMEHKLSNQALEDLICLINILLPTAHKFVRSGYLLKKYFVNLFHEPLPKRHKYCGRCLGSIPPAMNVCNNEQCNKVNASVKEFLEIDLFNQLRRLYKDPEFVKHLGYRFSQDFLNDNNLRDIYSGSVYKNLLKPGGFLGSDHPLNLSFSFYTDGVNPFKSSQKQNLWPIFLMINELPPELRQSKKYLILAGLWCSRISVTTTSGEERVYATLLLATEDLQAKALVTNMKQYNGESGCSTCFDTGETVKENNLHRIWPYNPNMKYRTHKSVLKCALEATRSGKPVKGVKGASVFMLFKDFNLVEGFVTDWMHGVCLGLVKNLLALWLNGEHRTKDFYIGNKIAAIDKCLTSIRVPDIVSRRPRPLAERAHWKATEFRAWLLHYSLPVLMGILPHIFLQHYSLLVSALSLLVSDKITSDDLAEADHLIDLYCKELSPLYGEKAMTANVHQLRHLVYFVHLFGPLWVYSCFGFENMNGCLTSMIHGTRHIAEQVAFTLSVVRNLPSLLPKLNPSINSTSVLQFAKRLAGEKSSTPLSIECQTGFFLLGKPKKESLKEDYREALNTFFACRGLPLLSDTAKVDIYLRLKMKNQTVTSTLYDRAKKTCSYTVEYCDSSGKTQLGDVCCYVHCQDKFVAIMNQFRKVPGCIINYKDLNLVKHISRVVCSNTFTVVQLEQLKQICLKVEMCGRNDVYVSRFPNLVERN</sequence>
<dbReference type="EMBL" id="JARQWQ010000007">
    <property type="protein sequence ID" value="KAK2570797.1"/>
    <property type="molecule type" value="Genomic_DNA"/>
</dbReference>
<evidence type="ECO:0008006" key="4">
    <source>
        <dbReference type="Google" id="ProtNLM"/>
    </source>
</evidence>
<accession>A0AAD9VE91</accession>
<reference evidence="2" key="1">
    <citation type="journal article" date="2023" name="G3 (Bethesda)">
        <title>Whole genome assembly and annotation of the endangered Caribbean coral Acropora cervicornis.</title>
        <authorList>
            <person name="Selwyn J.D."/>
            <person name="Vollmer S.V."/>
        </authorList>
    </citation>
    <scope>NUCLEOTIDE SEQUENCE</scope>
    <source>
        <strain evidence="2">K2</strain>
    </source>
</reference>
<feature type="region of interest" description="Disordered" evidence="1">
    <location>
        <begin position="110"/>
        <end position="138"/>
    </location>
</feature>
<comment type="caution">
    <text evidence="2">The sequence shown here is derived from an EMBL/GenBank/DDBJ whole genome shotgun (WGS) entry which is preliminary data.</text>
</comment>
<proteinExistence type="predicted"/>
<feature type="compositionally biased region" description="Acidic residues" evidence="1">
    <location>
        <begin position="110"/>
        <end position="134"/>
    </location>
</feature>
<evidence type="ECO:0000256" key="1">
    <source>
        <dbReference type="SAM" id="MobiDB-lite"/>
    </source>
</evidence>
<protein>
    <recommendedName>
        <fullName evidence="4">Transposase domain-containing protein</fullName>
    </recommendedName>
</protein>
<keyword evidence="3" id="KW-1185">Reference proteome</keyword>
<evidence type="ECO:0000313" key="3">
    <source>
        <dbReference type="Proteomes" id="UP001249851"/>
    </source>
</evidence>